<proteinExistence type="predicted"/>
<dbReference type="SUPFAM" id="SSF81383">
    <property type="entry name" value="F-box domain"/>
    <property type="match status" value="1"/>
</dbReference>
<dbReference type="InterPro" id="IPR032675">
    <property type="entry name" value="LRR_dom_sf"/>
</dbReference>
<name>A0A2G5CNP9_AQUCA</name>
<dbReference type="STRING" id="218851.A0A2G5CNP9"/>
<dbReference type="Gene3D" id="3.80.10.10">
    <property type="entry name" value="Ribonuclease Inhibitor"/>
    <property type="match status" value="1"/>
</dbReference>
<evidence type="ECO:0000313" key="2">
    <source>
        <dbReference type="EMBL" id="PIA32936.1"/>
    </source>
</evidence>
<evidence type="ECO:0000313" key="3">
    <source>
        <dbReference type="Proteomes" id="UP000230069"/>
    </source>
</evidence>
<dbReference type="PANTHER" id="PTHR38926">
    <property type="entry name" value="F-BOX DOMAIN CONTAINING PROTEIN, EXPRESSED"/>
    <property type="match status" value="1"/>
</dbReference>
<dbReference type="EMBL" id="KZ305060">
    <property type="protein sequence ID" value="PIA32935.1"/>
    <property type="molecule type" value="Genomic_DNA"/>
</dbReference>
<gene>
    <name evidence="1" type="ORF">AQUCO_04300118v1</name>
    <name evidence="2" type="ORF">AQUCO_04300119v1</name>
</gene>
<evidence type="ECO:0000313" key="1">
    <source>
        <dbReference type="EMBL" id="PIA32935.1"/>
    </source>
</evidence>
<dbReference type="PANTHER" id="PTHR38926:SF5">
    <property type="entry name" value="F-BOX AND LEUCINE-RICH REPEAT PROTEIN 6"/>
    <property type="match status" value="1"/>
</dbReference>
<dbReference type="Gene3D" id="1.20.1280.50">
    <property type="match status" value="1"/>
</dbReference>
<evidence type="ECO:0008006" key="4">
    <source>
        <dbReference type="Google" id="ProtNLM"/>
    </source>
</evidence>
<accession>A0A2G5CNP9</accession>
<dbReference type="Proteomes" id="UP000230069">
    <property type="component" value="Unassembled WGS sequence"/>
</dbReference>
<dbReference type="InterPro" id="IPR036047">
    <property type="entry name" value="F-box-like_dom_sf"/>
</dbReference>
<dbReference type="OrthoDB" id="1929062at2759"/>
<dbReference type="AlphaFoldDB" id="A0A2G5CNP9"/>
<reference evidence="1 3" key="1">
    <citation type="submission" date="2017-09" db="EMBL/GenBank/DDBJ databases">
        <title>WGS assembly of Aquilegia coerulea Goldsmith.</title>
        <authorList>
            <person name="Hodges S."/>
            <person name="Kramer E."/>
            <person name="Nordborg M."/>
            <person name="Tomkins J."/>
            <person name="Borevitz J."/>
            <person name="Derieg N."/>
            <person name="Yan J."/>
            <person name="Mihaltcheva S."/>
            <person name="Hayes R.D."/>
            <person name="Rokhsar D."/>
        </authorList>
    </citation>
    <scope>NUCLEOTIDE SEQUENCE [LARGE SCALE GENOMIC DNA]</scope>
    <source>
        <strain evidence="3">cv. Goldsmith</strain>
    </source>
</reference>
<protein>
    <recommendedName>
        <fullName evidence="4">F-box domain-containing protein</fullName>
    </recommendedName>
</protein>
<keyword evidence="3" id="KW-1185">Reference proteome</keyword>
<dbReference type="SUPFAM" id="SSF52047">
    <property type="entry name" value="RNI-like"/>
    <property type="match status" value="1"/>
</dbReference>
<organism evidence="1 3">
    <name type="scientific">Aquilegia coerulea</name>
    <name type="common">Rocky mountain columbine</name>
    <dbReference type="NCBI Taxonomy" id="218851"/>
    <lineage>
        <taxon>Eukaryota</taxon>
        <taxon>Viridiplantae</taxon>
        <taxon>Streptophyta</taxon>
        <taxon>Embryophyta</taxon>
        <taxon>Tracheophyta</taxon>
        <taxon>Spermatophyta</taxon>
        <taxon>Magnoliopsida</taxon>
        <taxon>Ranunculales</taxon>
        <taxon>Ranunculaceae</taxon>
        <taxon>Thalictroideae</taxon>
        <taxon>Aquilegia</taxon>
    </lineage>
</organism>
<sequence length="262" mass="29788">MGERKWEDMKTDCLVEVFEKVGLKHLMLDVPLVCKSWHRASLIPECWKFLDFTTVTKGVQVSDPTEMIMVAVTRSCGTAIKVVLPKYCTVEHLVYISDQCPAVKALIVPYIEASLEEEECIPKLLAKFKELEMLRLGCDINFEKMVTEIVTNCKNFRALFTSGNIHMEEASTIVTFLPNLKYLGLRGSYLPRECLIHILNGCKNLVFLDVGNCIGFDEDDDEISKLASHIKTFKSEGSMLYDYEDDYLDCNDYEDFTGNGSD</sequence>
<dbReference type="EMBL" id="KZ305060">
    <property type="protein sequence ID" value="PIA32936.1"/>
    <property type="molecule type" value="Genomic_DNA"/>
</dbReference>